<keyword evidence="1" id="KW-0812">Transmembrane</keyword>
<protein>
    <recommendedName>
        <fullName evidence="2">YcxB-like C-terminal domain-containing protein</fullName>
    </recommendedName>
</protein>
<reference evidence="3 4" key="1">
    <citation type="submission" date="2016-06" db="EMBL/GenBank/DDBJ databases">
        <title>Revisiting the taxonomy of the Elizabethkingia Genus based on Whole-Genome Sequencing, Optical Mapping, and MALDI-TOF.</title>
        <authorList>
            <person name="Nicholson A.C."/>
        </authorList>
    </citation>
    <scope>NUCLEOTIDE SEQUENCE [LARGE SCALE GENOMIC DNA]</scope>
    <source>
        <strain evidence="3 4">G4070</strain>
    </source>
</reference>
<feature type="transmembrane region" description="Helical" evidence="1">
    <location>
        <begin position="56"/>
        <end position="74"/>
    </location>
</feature>
<proteinExistence type="predicted"/>
<keyword evidence="1" id="KW-1133">Transmembrane helix</keyword>
<dbReference type="Pfam" id="PF14317">
    <property type="entry name" value="YcxB"/>
    <property type="match status" value="1"/>
</dbReference>
<organism evidence="3 4">
    <name type="scientific">Elizabethkingia occulta</name>
    <dbReference type="NCBI Taxonomy" id="1867263"/>
    <lineage>
        <taxon>Bacteria</taxon>
        <taxon>Pseudomonadati</taxon>
        <taxon>Bacteroidota</taxon>
        <taxon>Flavobacteriia</taxon>
        <taxon>Flavobacteriales</taxon>
        <taxon>Weeksellaceae</taxon>
        <taxon>Elizabethkingia</taxon>
    </lineage>
</organism>
<accession>A0A1T3M959</accession>
<keyword evidence="1" id="KW-0472">Membrane</keyword>
<feature type="domain" description="YcxB-like C-terminal" evidence="2">
    <location>
        <begin position="103"/>
        <end position="161"/>
    </location>
</feature>
<name>A0A1T3M959_9FLAO</name>
<gene>
    <name evidence="3" type="ORF">BAZ10_12100</name>
</gene>
<feature type="transmembrane region" description="Helical" evidence="1">
    <location>
        <begin position="33"/>
        <end position="50"/>
    </location>
</feature>
<keyword evidence="4" id="KW-1185">Reference proteome</keyword>
<dbReference type="InterPro" id="IPR025588">
    <property type="entry name" value="YcxB-like_C"/>
</dbReference>
<evidence type="ECO:0000313" key="4">
    <source>
        <dbReference type="Proteomes" id="UP000190813"/>
    </source>
</evidence>
<dbReference type="EMBL" id="MAHX01000021">
    <property type="protein sequence ID" value="OPC61198.1"/>
    <property type="molecule type" value="Genomic_DNA"/>
</dbReference>
<dbReference type="RefSeq" id="WP_078773246.1">
    <property type="nucleotide sequence ID" value="NZ_CBCSBR010000028.1"/>
</dbReference>
<evidence type="ECO:0000256" key="1">
    <source>
        <dbReference type="SAM" id="Phobius"/>
    </source>
</evidence>
<dbReference type="AlphaFoldDB" id="A0A1T3M959"/>
<comment type="caution">
    <text evidence="3">The sequence shown here is derived from an EMBL/GenBank/DDBJ whole genome shotgun (WGS) entry which is preliminary data.</text>
</comment>
<evidence type="ECO:0000313" key="3">
    <source>
        <dbReference type="EMBL" id="OPC61198.1"/>
    </source>
</evidence>
<sequence length="181" mass="21911">MELNYKLEEQDYLQLYMYAASKNQVIKQQRQRVLWLLIIIYIICSLLMFSMSMVSLFVFIAAAITVTLIYIYYYERKRYEKFYLKNIRTNLKNRIGVNYKTVFGPHDVIVTEPNAEAKFKYPNIELVEEINAHYFFKMKTGERFIVPKSAVQNPQEFNQVINRLSQDYNIQLEQELNWKWR</sequence>
<evidence type="ECO:0000259" key="2">
    <source>
        <dbReference type="Pfam" id="PF14317"/>
    </source>
</evidence>
<dbReference type="Proteomes" id="UP000190813">
    <property type="component" value="Unassembled WGS sequence"/>
</dbReference>